<dbReference type="AlphaFoldDB" id="A2F0A8"/>
<dbReference type="InParanoid" id="A2F0A8"/>
<sequence length="117" mass="13449">MLRPPQRLLGNQPAQFRTDLKEYSSAIVPLLARKEHHNDSNSNTNNPARALSNNERIINITSQLNLRQIFKLYDTQVRSSIDIGTNNRDPLTDFTFYPPEDIMNTELPKSLELINDV</sequence>
<name>A2F0A8_TRIV3</name>
<organism evidence="1 2">
    <name type="scientific">Trichomonas vaginalis (strain ATCC PRA-98 / G3)</name>
    <dbReference type="NCBI Taxonomy" id="412133"/>
    <lineage>
        <taxon>Eukaryota</taxon>
        <taxon>Metamonada</taxon>
        <taxon>Parabasalia</taxon>
        <taxon>Trichomonadida</taxon>
        <taxon>Trichomonadidae</taxon>
        <taxon>Trichomonas</taxon>
    </lineage>
</organism>
<proteinExistence type="predicted"/>
<dbReference type="KEGG" id="tva:4759497"/>
<evidence type="ECO:0000313" key="2">
    <source>
        <dbReference type="Proteomes" id="UP000001542"/>
    </source>
</evidence>
<keyword evidence="2" id="KW-1185">Reference proteome</keyword>
<gene>
    <name evidence="1" type="ORF">TVAG_384090</name>
</gene>
<accession>A2F0A8</accession>
<evidence type="ECO:0000313" key="1">
    <source>
        <dbReference type="EMBL" id="EAY01670.1"/>
    </source>
</evidence>
<dbReference type="RefSeq" id="XP_001314263.1">
    <property type="nucleotide sequence ID" value="XM_001314247.1"/>
</dbReference>
<dbReference type="EMBL" id="DS113560">
    <property type="protein sequence ID" value="EAY01670.1"/>
    <property type="molecule type" value="Genomic_DNA"/>
</dbReference>
<dbReference type="VEuPathDB" id="TrichDB:TVAG_384090"/>
<reference evidence="1" key="2">
    <citation type="journal article" date="2007" name="Science">
        <title>Draft genome sequence of the sexually transmitted pathogen Trichomonas vaginalis.</title>
        <authorList>
            <person name="Carlton J.M."/>
            <person name="Hirt R.P."/>
            <person name="Silva J.C."/>
            <person name="Delcher A.L."/>
            <person name="Schatz M."/>
            <person name="Zhao Q."/>
            <person name="Wortman J.R."/>
            <person name="Bidwell S.L."/>
            <person name="Alsmark U.C.M."/>
            <person name="Besteiro S."/>
            <person name="Sicheritz-Ponten T."/>
            <person name="Noel C.J."/>
            <person name="Dacks J.B."/>
            <person name="Foster P.G."/>
            <person name="Simillion C."/>
            <person name="Van de Peer Y."/>
            <person name="Miranda-Saavedra D."/>
            <person name="Barton G.J."/>
            <person name="Westrop G.D."/>
            <person name="Mueller S."/>
            <person name="Dessi D."/>
            <person name="Fiori P.L."/>
            <person name="Ren Q."/>
            <person name="Paulsen I."/>
            <person name="Zhang H."/>
            <person name="Bastida-Corcuera F.D."/>
            <person name="Simoes-Barbosa A."/>
            <person name="Brown M.T."/>
            <person name="Hayes R.D."/>
            <person name="Mukherjee M."/>
            <person name="Okumura C.Y."/>
            <person name="Schneider R."/>
            <person name="Smith A.J."/>
            <person name="Vanacova S."/>
            <person name="Villalvazo M."/>
            <person name="Haas B.J."/>
            <person name="Pertea M."/>
            <person name="Feldblyum T.V."/>
            <person name="Utterback T.R."/>
            <person name="Shu C.L."/>
            <person name="Osoegawa K."/>
            <person name="de Jong P.J."/>
            <person name="Hrdy I."/>
            <person name="Horvathova L."/>
            <person name="Zubacova Z."/>
            <person name="Dolezal P."/>
            <person name="Malik S.B."/>
            <person name="Logsdon J.M. Jr."/>
            <person name="Henze K."/>
            <person name="Gupta A."/>
            <person name="Wang C.C."/>
            <person name="Dunne R.L."/>
            <person name="Upcroft J.A."/>
            <person name="Upcroft P."/>
            <person name="White O."/>
            <person name="Salzberg S.L."/>
            <person name="Tang P."/>
            <person name="Chiu C.-H."/>
            <person name="Lee Y.-S."/>
            <person name="Embley T.M."/>
            <person name="Coombs G.H."/>
            <person name="Mottram J.C."/>
            <person name="Tachezy J."/>
            <person name="Fraser-Liggett C.M."/>
            <person name="Johnson P.J."/>
        </authorList>
    </citation>
    <scope>NUCLEOTIDE SEQUENCE [LARGE SCALE GENOMIC DNA]</scope>
    <source>
        <strain evidence="1">G3</strain>
    </source>
</reference>
<protein>
    <submittedName>
        <fullName evidence="1">Uncharacterized protein</fullName>
    </submittedName>
</protein>
<dbReference type="Proteomes" id="UP000001542">
    <property type="component" value="Unassembled WGS sequence"/>
</dbReference>
<reference evidence="1" key="1">
    <citation type="submission" date="2006-10" db="EMBL/GenBank/DDBJ databases">
        <authorList>
            <person name="Amadeo P."/>
            <person name="Zhao Q."/>
            <person name="Wortman J."/>
            <person name="Fraser-Liggett C."/>
            <person name="Carlton J."/>
        </authorList>
    </citation>
    <scope>NUCLEOTIDE SEQUENCE</scope>
    <source>
        <strain evidence="1">G3</strain>
    </source>
</reference>
<dbReference type="VEuPathDB" id="TrichDB:TVAGG3_0480950"/>